<reference evidence="1 2" key="1">
    <citation type="submission" date="2018-05" db="EMBL/GenBank/DDBJ databases">
        <title>Vibrio limimaris sp. nov., isolated from marine sediment.</title>
        <authorList>
            <person name="Li C.-M."/>
        </authorList>
    </citation>
    <scope>NUCLEOTIDE SEQUENCE [LARGE SCALE GENOMIC DNA]</scope>
    <source>
        <strain evidence="1 2">E4404</strain>
    </source>
</reference>
<evidence type="ECO:0000313" key="1">
    <source>
        <dbReference type="EMBL" id="PWI31959.1"/>
    </source>
</evidence>
<dbReference type="OrthoDB" id="5824496at2"/>
<gene>
    <name evidence="1" type="ORF">DI392_18210</name>
</gene>
<dbReference type="AlphaFoldDB" id="A0A2U3B595"/>
<dbReference type="Proteomes" id="UP000245362">
    <property type="component" value="Unassembled WGS sequence"/>
</dbReference>
<evidence type="ECO:0000313" key="2">
    <source>
        <dbReference type="Proteomes" id="UP000245362"/>
    </source>
</evidence>
<protein>
    <submittedName>
        <fullName evidence="1">Uncharacterized protein</fullName>
    </submittedName>
</protein>
<sequence length="59" mass="7232">MNIREKIEDLEQQIYIAYSDGDYERMNMLENQLEQLRGRMAHVLDDDPYALEDYMWDDE</sequence>
<dbReference type="EMBL" id="QFWT01000013">
    <property type="protein sequence ID" value="PWI31959.1"/>
    <property type="molecule type" value="Genomic_DNA"/>
</dbReference>
<accession>A0A2U3B595</accession>
<proteinExistence type="predicted"/>
<keyword evidence="2" id="KW-1185">Reference proteome</keyword>
<organism evidence="1 2">
    <name type="scientific">Vibrio albus</name>
    <dbReference type="NCBI Taxonomy" id="2200953"/>
    <lineage>
        <taxon>Bacteria</taxon>
        <taxon>Pseudomonadati</taxon>
        <taxon>Pseudomonadota</taxon>
        <taxon>Gammaproteobacteria</taxon>
        <taxon>Vibrionales</taxon>
        <taxon>Vibrionaceae</taxon>
        <taxon>Vibrio</taxon>
    </lineage>
</organism>
<name>A0A2U3B595_9VIBR</name>
<comment type="caution">
    <text evidence="1">The sequence shown here is derived from an EMBL/GenBank/DDBJ whole genome shotgun (WGS) entry which is preliminary data.</text>
</comment>
<dbReference type="RefSeq" id="WP_109321118.1">
    <property type="nucleotide sequence ID" value="NZ_QFWT01000013.1"/>
</dbReference>